<feature type="region of interest" description="Disordered" evidence="1">
    <location>
        <begin position="1"/>
        <end position="44"/>
    </location>
</feature>
<sequence length="107" mass="12144">MTDSKSEHHRREEFPEKFTPEHDSLKGEFATEPGEGDPLEKEPILSGKQPYQWEENLSNVPSGISMHRYSGAILMLIFMVILLVIGGIVVSSLYDTFNGYPFNLLEE</sequence>
<protein>
    <submittedName>
        <fullName evidence="3">Uncharacterized protein</fullName>
    </submittedName>
</protein>
<organism evidence="3 4">
    <name type="scientific">Rubinisphaera italica</name>
    <dbReference type="NCBI Taxonomy" id="2527969"/>
    <lineage>
        <taxon>Bacteria</taxon>
        <taxon>Pseudomonadati</taxon>
        <taxon>Planctomycetota</taxon>
        <taxon>Planctomycetia</taxon>
        <taxon>Planctomycetales</taxon>
        <taxon>Planctomycetaceae</taxon>
        <taxon>Rubinisphaera</taxon>
    </lineage>
</organism>
<keyword evidence="4" id="KW-1185">Reference proteome</keyword>
<reference evidence="3 4" key="1">
    <citation type="submission" date="2019-02" db="EMBL/GenBank/DDBJ databases">
        <title>Deep-cultivation of Planctomycetes and their phenomic and genomic characterization uncovers novel biology.</title>
        <authorList>
            <person name="Wiegand S."/>
            <person name="Jogler M."/>
            <person name="Boedeker C."/>
            <person name="Pinto D."/>
            <person name="Vollmers J."/>
            <person name="Rivas-Marin E."/>
            <person name="Kohn T."/>
            <person name="Peeters S.H."/>
            <person name="Heuer A."/>
            <person name="Rast P."/>
            <person name="Oberbeckmann S."/>
            <person name="Bunk B."/>
            <person name="Jeske O."/>
            <person name="Meyerdierks A."/>
            <person name="Storesund J.E."/>
            <person name="Kallscheuer N."/>
            <person name="Luecker S."/>
            <person name="Lage O.M."/>
            <person name="Pohl T."/>
            <person name="Merkel B.J."/>
            <person name="Hornburger P."/>
            <person name="Mueller R.-W."/>
            <person name="Bruemmer F."/>
            <person name="Labrenz M."/>
            <person name="Spormann A.M."/>
            <person name="Op Den Camp H."/>
            <person name="Overmann J."/>
            <person name="Amann R."/>
            <person name="Jetten M.S.M."/>
            <person name="Mascher T."/>
            <person name="Medema M.H."/>
            <person name="Devos D.P."/>
            <person name="Kaster A.-K."/>
            <person name="Ovreas L."/>
            <person name="Rohde M."/>
            <person name="Galperin M.Y."/>
            <person name="Jogler C."/>
        </authorList>
    </citation>
    <scope>NUCLEOTIDE SEQUENCE [LARGE SCALE GENOMIC DNA]</scope>
    <source>
        <strain evidence="3 4">Pan54</strain>
    </source>
</reference>
<dbReference type="Proteomes" id="UP000316095">
    <property type="component" value="Unassembled WGS sequence"/>
</dbReference>
<feature type="compositionally biased region" description="Basic and acidic residues" evidence="1">
    <location>
        <begin position="1"/>
        <end position="26"/>
    </location>
</feature>
<dbReference type="EMBL" id="SJPG01000001">
    <property type="protein sequence ID" value="TWT64330.1"/>
    <property type="molecule type" value="Genomic_DNA"/>
</dbReference>
<gene>
    <name evidence="3" type="ORF">Pan54_50920</name>
</gene>
<proteinExistence type="predicted"/>
<keyword evidence="2" id="KW-0472">Membrane</keyword>
<keyword evidence="2" id="KW-1133">Transmembrane helix</keyword>
<dbReference type="AlphaFoldDB" id="A0A5C5XN03"/>
<comment type="caution">
    <text evidence="3">The sequence shown here is derived from an EMBL/GenBank/DDBJ whole genome shotgun (WGS) entry which is preliminary data.</text>
</comment>
<accession>A0A5C5XN03</accession>
<evidence type="ECO:0000313" key="4">
    <source>
        <dbReference type="Proteomes" id="UP000316095"/>
    </source>
</evidence>
<dbReference type="RefSeq" id="WP_146506049.1">
    <property type="nucleotide sequence ID" value="NZ_SJPG01000001.1"/>
</dbReference>
<evidence type="ECO:0000256" key="1">
    <source>
        <dbReference type="SAM" id="MobiDB-lite"/>
    </source>
</evidence>
<keyword evidence="2" id="KW-0812">Transmembrane</keyword>
<name>A0A5C5XN03_9PLAN</name>
<evidence type="ECO:0000313" key="3">
    <source>
        <dbReference type="EMBL" id="TWT64330.1"/>
    </source>
</evidence>
<feature type="transmembrane region" description="Helical" evidence="2">
    <location>
        <begin position="72"/>
        <end position="94"/>
    </location>
</feature>
<evidence type="ECO:0000256" key="2">
    <source>
        <dbReference type="SAM" id="Phobius"/>
    </source>
</evidence>